<dbReference type="Proteomes" id="UP000215914">
    <property type="component" value="Unassembled WGS sequence"/>
</dbReference>
<name>A0A9K3NKU5_HELAN</name>
<gene>
    <name evidence="1" type="ORF">HanXRQr2_Chr06g0267801</name>
</gene>
<evidence type="ECO:0000313" key="1">
    <source>
        <dbReference type="EMBL" id="KAF5803138.1"/>
    </source>
</evidence>
<dbReference type="EMBL" id="MNCJ02000321">
    <property type="protein sequence ID" value="KAF5803138.1"/>
    <property type="molecule type" value="Genomic_DNA"/>
</dbReference>
<protein>
    <submittedName>
        <fullName evidence="1">Uncharacterized protein</fullName>
    </submittedName>
</protein>
<keyword evidence="2" id="KW-1185">Reference proteome</keyword>
<reference evidence="1" key="2">
    <citation type="submission" date="2020-06" db="EMBL/GenBank/DDBJ databases">
        <title>Helianthus annuus Genome sequencing and assembly Release 2.</title>
        <authorList>
            <person name="Gouzy J."/>
            <person name="Langlade N."/>
            <person name="Munos S."/>
        </authorList>
    </citation>
    <scope>NUCLEOTIDE SEQUENCE</scope>
    <source>
        <tissue evidence="1">Leaves</tissue>
    </source>
</reference>
<proteinExistence type="predicted"/>
<reference evidence="1" key="1">
    <citation type="journal article" date="2017" name="Nature">
        <title>The sunflower genome provides insights into oil metabolism, flowering and Asterid evolution.</title>
        <authorList>
            <person name="Badouin H."/>
            <person name="Gouzy J."/>
            <person name="Grassa C.J."/>
            <person name="Murat F."/>
            <person name="Staton S.E."/>
            <person name="Cottret L."/>
            <person name="Lelandais-Briere C."/>
            <person name="Owens G.L."/>
            <person name="Carrere S."/>
            <person name="Mayjonade B."/>
            <person name="Legrand L."/>
            <person name="Gill N."/>
            <person name="Kane N.C."/>
            <person name="Bowers J.E."/>
            <person name="Hubner S."/>
            <person name="Bellec A."/>
            <person name="Berard A."/>
            <person name="Berges H."/>
            <person name="Blanchet N."/>
            <person name="Boniface M.C."/>
            <person name="Brunel D."/>
            <person name="Catrice O."/>
            <person name="Chaidir N."/>
            <person name="Claudel C."/>
            <person name="Donnadieu C."/>
            <person name="Faraut T."/>
            <person name="Fievet G."/>
            <person name="Helmstetter N."/>
            <person name="King M."/>
            <person name="Knapp S.J."/>
            <person name="Lai Z."/>
            <person name="Le Paslier M.C."/>
            <person name="Lippi Y."/>
            <person name="Lorenzon L."/>
            <person name="Mandel J.R."/>
            <person name="Marage G."/>
            <person name="Marchand G."/>
            <person name="Marquand E."/>
            <person name="Bret-Mestries E."/>
            <person name="Morien E."/>
            <person name="Nambeesan S."/>
            <person name="Nguyen T."/>
            <person name="Pegot-Espagnet P."/>
            <person name="Pouilly N."/>
            <person name="Raftis F."/>
            <person name="Sallet E."/>
            <person name="Schiex T."/>
            <person name="Thomas J."/>
            <person name="Vandecasteele C."/>
            <person name="Vares D."/>
            <person name="Vear F."/>
            <person name="Vautrin S."/>
            <person name="Crespi M."/>
            <person name="Mangin B."/>
            <person name="Burke J.M."/>
            <person name="Salse J."/>
            <person name="Munos S."/>
            <person name="Vincourt P."/>
            <person name="Rieseberg L.H."/>
            <person name="Langlade N.B."/>
        </authorList>
    </citation>
    <scope>NUCLEOTIDE SEQUENCE</scope>
    <source>
        <tissue evidence="1">Leaves</tissue>
    </source>
</reference>
<accession>A0A9K3NKU5</accession>
<sequence length="73" mass="8611">MQSRRSVNRCSGTRLLILSLQPLMHWTRECCRECVCCGERLMGDVSGILGKDIMWLYSSLFTFSTFWFQQCFF</sequence>
<dbReference type="Gramene" id="mRNA:HanXRQr2_Chr06g0267801">
    <property type="protein sequence ID" value="CDS:HanXRQr2_Chr06g0267801.1"/>
    <property type="gene ID" value="HanXRQr2_Chr06g0267801"/>
</dbReference>
<comment type="caution">
    <text evidence="1">The sequence shown here is derived from an EMBL/GenBank/DDBJ whole genome shotgun (WGS) entry which is preliminary data.</text>
</comment>
<evidence type="ECO:0000313" key="2">
    <source>
        <dbReference type="Proteomes" id="UP000215914"/>
    </source>
</evidence>
<organism evidence="1 2">
    <name type="scientific">Helianthus annuus</name>
    <name type="common">Common sunflower</name>
    <dbReference type="NCBI Taxonomy" id="4232"/>
    <lineage>
        <taxon>Eukaryota</taxon>
        <taxon>Viridiplantae</taxon>
        <taxon>Streptophyta</taxon>
        <taxon>Embryophyta</taxon>
        <taxon>Tracheophyta</taxon>
        <taxon>Spermatophyta</taxon>
        <taxon>Magnoliopsida</taxon>
        <taxon>eudicotyledons</taxon>
        <taxon>Gunneridae</taxon>
        <taxon>Pentapetalae</taxon>
        <taxon>asterids</taxon>
        <taxon>campanulids</taxon>
        <taxon>Asterales</taxon>
        <taxon>Asteraceae</taxon>
        <taxon>Asteroideae</taxon>
        <taxon>Heliantheae alliance</taxon>
        <taxon>Heliantheae</taxon>
        <taxon>Helianthus</taxon>
    </lineage>
</organism>
<dbReference type="AlphaFoldDB" id="A0A9K3NKU5"/>